<evidence type="ECO:0000256" key="6">
    <source>
        <dbReference type="ARBA" id="ARBA00023136"/>
    </source>
</evidence>
<feature type="transmembrane region" description="Helical" evidence="7">
    <location>
        <begin position="124"/>
        <end position="142"/>
    </location>
</feature>
<comment type="similarity">
    <text evidence="2">Belongs to the peptidase A24 family.</text>
</comment>
<dbReference type="Proteomes" id="UP000229896">
    <property type="component" value="Unassembled WGS sequence"/>
</dbReference>
<dbReference type="InterPro" id="IPR000045">
    <property type="entry name" value="Prepilin_IV_endopep_pep"/>
</dbReference>
<evidence type="ECO:0000256" key="4">
    <source>
        <dbReference type="ARBA" id="ARBA00022692"/>
    </source>
</evidence>
<dbReference type="Gene3D" id="1.20.120.1220">
    <property type="match status" value="1"/>
</dbReference>
<keyword evidence="6 7" id="KW-0472">Membrane</keyword>
<organism evidence="10 11">
    <name type="scientific">Candidatus Berkelbacteria bacterium CG08_land_8_20_14_0_20_39_8</name>
    <dbReference type="NCBI Taxonomy" id="1974511"/>
    <lineage>
        <taxon>Bacteria</taxon>
        <taxon>Candidatus Berkelbacteria</taxon>
    </lineage>
</organism>
<gene>
    <name evidence="10" type="ORF">COT12_01485</name>
</gene>
<dbReference type="InterPro" id="IPR050882">
    <property type="entry name" value="Prepilin_peptidase/N-MTase"/>
</dbReference>
<dbReference type="EMBL" id="PEXI01000049">
    <property type="protein sequence ID" value="PIU24329.1"/>
    <property type="molecule type" value="Genomic_DNA"/>
</dbReference>
<dbReference type="InterPro" id="IPR010627">
    <property type="entry name" value="Prepilin_pept_A24_N"/>
</dbReference>
<evidence type="ECO:0000313" key="10">
    <source>
        <dbReference type="EMBL" id="PIU24329.1"/>
    </source>
</evidence>
<dbReference type="Pfam" id="PF06750">
    <property type="entry name" value="A24_N_bact"/>
    <property type="match status" value="1"/>
</dbReference>
<name>A0A2M6YCB0_9BACT</name>
<dbReference type="PANTHER" id="PTHR30487:SF0">
    <property type="entry name" value="PREPILIN LEADER PEPTIDASE_N-METHYLTRANSFERASE-RELATED"/>
    <property type="match status" value="1"/>
</dbReference>
<comment type="caution">
    <text evidence="10">The sequence shown here is derived from an EMBL/GenBank/DDBJ whole genome shotgun (WGS) entry which is preliminary data.</text>
</comment>
<feature type="transmembrane region" description="Helical" evidence="7">
    <location>
        <begin position="223"/>
        <end position="246"/>
    </location>
</feature>
<evidence type="ECO:0000256" key="2">
    <source>
        <dbReference type="ARBA" id="ARBA00005801"/>
    </source>
</evidence>
<sequence>MAINIVFGIFGLFVGSFLNVIIFRFPELKGVVSGRSYCPKCKKTIAGYDLIPVVSYINLWGKCRNCRKQISWQYPLVELFVGVLFYLLAMVFEVNYLLIFYLLIAAISTLILVYDFKYLEIPEVFSWLLTIFTILAAILSPNLSLQNFLLGGLIGGGVLGILVGISNERIMGSGDIKIGLAFGVLLGFERSILFLFLAFFLGALFGIILILFNRRKLNSEVAFAPFLIISAMICLVWGEALVNLYLQFAMI</sequence>
<evidence type="ECO:0000256" key="3">
    <source>
        <dbReference type="ARBA" id="ARBA00022475"/>
    </source>
</evidence>
<feature type="domain" description="Prepilin type IV endopeptidase peptidase" evidence="8">
    <location>
        <begin position="103"/>
        <end position="207"/>
    </location>
</feature>
<dbReference type="PANTHER" id="PTHR30487">
    <property type="entry name" value="TYPE 4 PREPILIN-LIKE PROTEINS LEADER PEPTIDE-PROCESSING ENZYME"/>
    <property type="match status" value="1"/>
</dbReference>
<feature type="transmembrane region" description="Helical" evidence="7">
    <location>
        <begin position="6"/>
        <end position="25"/>
    </location>
</feature>
<keyword evidence="3" id="KW-1003">Cell membrane</keyword>
<feature type="domain" description="Prepilin peptidase A24 N-terminal" evidence="9">
    <location>
        <begin position="9"/>
        <end position="92"/>
    </location>
</feature>
<evidence type="ECO:0000256" key="1">
    <source>
        <dbReference type="ARBA" id="ARBA00004651"/>
    </source>
</evidence>
<evidence type="ECO:0000259" key="9">
    <source>
        <dbReference type="Pfam" id="PF06750"/>
    </source>
</evidence>
<protein>
    <submittedName>
        <fullName evidence="10">Prepilin peptidase</fullName>
    </submittedName>
</protein>
<feature type="transmembrane region" description="Helical" evidence="7">
    <location>
        <begin position="148"/>
        <end position="166"/>
    </location>
</feature>
<dbReference type="GO" id="GO:0004190">
    <property type="term" value="F:aspartic-type endopeptidase activity"/>
    <property type="evidence" value="ECO:0007669"/>
    <property type="project" value="InterPro"/>
</dbReference>
<feature type="transmembrane region" description="Helical" evidence="7">
    <location>
        <begin position="98"/>
        <end position="117"/>
    </location>
</feature>
<dbReference type="GO" id="GO:0005886">
    <property type="term" value="C:plasma membrane"/>
    <property type="evidence" value="ECO:0007669"/>
    <property type="project" value="UniProtKB-SubCell"/>
</dbReference>
<comment type="subcellular location">
    <subcellularLocation>
        <location evidence="1">Cell membrane</location>
        <topology evidence="1">Multi-pass membrane protein</topology>
    </subcellularLocation>
</comment>
<dbReference type="Pfam" id="PF01478">
    <property type="entry name" value="Peptidase_A24"/>
    <property type="match status" value="1"/>
</dbReference>
<evidence type="ECO:0000256" key="5">
    <source>
        <dbReference type="ARBA" id="ARBA00022989"/>
    </source>
</evidence>
<evidence type="ECO:0000256" key="7">
    <source>
        <dbReference type="SAM" id="Phobius"/>
    </source>
</evidence>
<keyword evidence="4 7" id="KW-0812">Transmembrane</keyword>
<feature type="transmembrane region" description="Helical" evidence="7">
    <location>
        <begin position="74"/>
        <end position="92"/>
    </location>
</feature>
<reference evidence="11" key="1">
    <citation type="submission" date="2017-09" db="EMBL/GenBank/DDBJ databases">
        <title>Depth-based differentiation of microbial function through sediment-hosted aquifers and enrichment of novel symbionts in the deep terrestrial subsurface.</title>
        <authorList>
            <person name="Probst A.J."/>
            <person name="Ladd B."/>
            <person name="Jarett J.K."/>
            <person name="Geller-Mcgrath D.E."/>
            <person name="Sieber C.M.K."/>
            <person name="Emerson J.B."/>
            <person name="Anantharaman K."/>
            <person name="Thomas B.C."/>
            <person name="Malmstrom R."/>
            <person name="Stieglmeier M."/>
            <person name="Klingl A."/>
            <person name="Woyke T."/>
            <person name="Ryan C.M."/>
            <person name="Banfield J.F."/>
        </authorList>
    </citation>
    <scope>NUCLEOTIDE SEQUENCE [LARGE SCALE GENOMIC DNA]</scope>
</reference>
<dbReference type="GO" id="GO:0006465">
    <property type="term" value="P:signal peptide processing"/>
    <property type="evidence" value="ECO:0007669"/>
    <property type="project" value="TreeGrafter"/>
</dbReference>
<proteinExistence type="inferred from homology"/>
<feature type="transmembrane region" description="Helical" evidence="7">
    <location>
        <begin position="178"/>
        <end position="211"/>
    </location>
</feature>
<evidence type="ECO:0000259" key="8">
    <source>
        <dbReference type="Pfam" id="PF01478"/>
    </source>
</evidence>
<accession>A0A2M6YCB0</accession>
<dbReference type="AlphaFoldDB" id="A0A2M6YCB0"/>
<keyword evidence="5 7" id="KW-1133">Transmembrane helix</keyword>
<evidence type="ECO:0000313" key="11">
    <source>
        <dbReference type="Proteomes" id="UP000229896"/>
    </source>
</evidence>